<dbReference type="CDD" id="cd02440">
    <property type="entry name" value="AdoMet_MTases"/>
    <property type="match status" value="1"/>
</dbReference>
<dbReference type="Gene3D" id="3.40.50.150">
    <property type="entry name" value="Vaccinia Virus protein VP39"/>
    <property type="match status" value="1"/>
</dbReference>
<feature type="region of interest" description="Disordered" evidence="12">
    <location>
        <begin position="1"/>
        <end position="29"/>
    </location>
</feature>
<evidence type="ECO:0000256" key="2">
    <source>
        <dbReference type="ARBA" id="ARBA00022603"/>
    </source>
</evidence>
<dbReference type="PANTHER" id="PTHR12753:SF0">
    <property type="entry name" value="ALPHA N-TERMINAL PROTEIN METHYLTRANSFERASE 1"/>
    <property type="match status" value="1"/>
</dbReference>
<feature type="binding site" evidence="11">
    <location>
        <position position="168"/>
    </location>
    <ligand>
        <name>S-adenosyl-L-methionine</name>
        <dbReference type="ChEBI" id="CHEBI:59789"/>
    </ligand>
</feature>
<reference evidence="13 14" key="1">
    <citation type="submission" date="2016-12" db="EMBL/GenBank/DDBJ databases">
        <title>The genomes of Aspergillus section Nigri reveals drivers in fungal speciation.</title>
        <authorList>
            <consortium name="DOE Joint Genome Institute"/>
            <person name="Vesth T.C."/>
            <person name="Nybo J."/>
            <person name="Theobald S."/>
            <person name="Brandl J."/>
            <person name="Frisvad J.C."/>
            <person name="Nielsen K.F."/>
            <person name="Lyhne E.K."/>
            <person name="Kogle M.E."/>
            <person name="Kuo A."/>
            <person name="Riley R."/>
            <person name="Clum A."/>
            <person name="Nolan M."/>
            <person name="Lipzen A."/>
            <person name="Salamov A."/>
            <person name="Henrissat B."/>
            <person name="Wiebenga A."/>
            <person name="De Vries R.P."/>
            <person name="Grigoriev I.V."/>
            <person name="Mortensen U.H."/>
            <person name="Andersen M.R."/>
            <person name="Baker S.E."/>
        </authorList>
    </citation>
    <scope>NUCLEOTIDE SEQUENCE [LARGE SCALE GENOMIC DNA]</scope>
    <source>
        <strain evidence="13 14">IBT 23096</strain>
    </source>
</reference>
<evidence type="ECO:0000313" key="14">
    <source>
        <dbReference type="Proteomes" id="UP000234275"/>
    </source>
</evidence>
<dbReference type="EMBL" id="MSFO01000003">
    <property type="protein sequence ID" value="PLB50392.1"/>
    <property type="molecule type" value="Genomic_DNA"/>
</dbReference>
<dbReference type="PANTHER" id="PTHR12753">
    <property type="entry name" value="AD-003 - RELATED"/>
    <property type="match status" value="1"/>
</dbReference>
<evidence type="ECO:0000256" key="7">
    <source>
        <dbReference type="ARBA" id="ARBA00043129"/>
    </source>
</evidence>
<comment type="caution">
    <text evidence="13">The sequence shown here is derived from an EMBL/GenBank/DDBJ whole genome shotgun (WGS) entry which is preliminary data.</text>
</comment>
<dbReference type="InterPro" id="IPR029063">
    <property type="entry name" value="SAM-dependent_MTases_sf"/>
</dbReference>
<comment type="similarity">
    <text evidence="1">Belongs to the methyltransferase superfamily. NTM1 family.</text>
</comment>
<dbReference type="Pfam" id="PF05891">
    <property type="entry name" value="Methyltransf_PK"/>
    <property type="match status" value="1"/>
</dbReference>
<feature type="binding site" evidence="11">
    <location>
        <position position="101"/>
    </location>
    <ligand>
        <name>S-adenosyl-L-methionine</name>
        <dbReference type="ChEBI" id="CHEBI:59789"/>
    </ligand>
</feature>
<comment type="catalytic activity">
    <reaction evidence="10">
        <text>N-terminal L-alanyl-L-prolyl-L-lysyl-[protein] + 3 S-adenosyl-L-methionine = N-terminal N,N,N-trimethyl-L-alanyl-L-prolyl-L-lysyl-[protein] + 3 S-adenosyl-L-homocysteine + 3 H(+)</text>
        <dbReference type="Rhea" id="RHEA:54712"/>
        <dbReference type="Rhea" id="RHEA-COMP:13785"/>
        <dbReference type="Rhea" id="RHEA-COMP:13971"/>
        <dbReference type="ChEBI" id="CHEBI:15378"/>
        <dbReference type="ChEBI" id="CHEBI:57856"/>
        <dbReference type="ChEBI" id="CHEBI:59789"/>
        <dbReference type="ChEBI" id="CHEBI:138057"/>
        <dbReference type="ChEBI" id="CHEBI:138315"/>
        <dbReference type="EC" id="2.1.1.244"/>
    </reaction>
</comment>
<feature type="binding site" evidence="11">
    <location>
        <position position="106"/>
    </location>
    <ligand>
        <name>S-adenosyl-L-methionine</name>
        <dbReference type="ChEBI" id="CHEBI:59789"/>
    </ligand>
</feature>
<evidence type="ECO:0000256" key="3">
    <source>
        <dbReference type="ARBA" id="ARBA00022679"/>
    </source>
</evidence>
<sequence length="264" mass="28754">MSSRSSTPGFPTGHDSSDSSPPPDSNIDHAHSLAYWNDIPATVDGMLGGFPQVSRIDLQGSKAFFAKTKRLLSTDPSLTSSSSTSQQPKLDEKLPRGVDCGAGIGRVTEGFLREVCTTVDAVEPVAKFSSVLRANREKAGPDAVPGDVYTLGLEDWVPERQYDLVWVQWCAGHLTDQQFVAFLRRCCACLTRGGFVVVKENTTGEGVEGDDFDEEDSSVTRTEGKFLSLFAEAGMRVFATELQVGFPRRLGLLPVRFFALRPVE</sequence>
<evidence type="ECO:0000256" key="5">
    <source>
        <dbReference type="ARBA" id="ARBA00039112"/>
    </source>
</evidence>
<dbReference type="SUPFAM" id="SSF53335">
    <property type="entry name" value="S-adenosyl-L-methionine-dependent methyltransferases"/>
    <property type="match status" value="1"/>
</dbReference>
<dbReference type="GO" id="GO:0071885">
    <property type="term" value="F:N-terminal protein N-methyltransferase activity"/>
    <property type="evidence" value="ECO:0007669"/>
    <property type="project" value="UniProtKB-EC"/>
</dbReference>
<evidence type="ECO:0000256" key="11">
    <source>
        <dbReference type="PIRSR" id="PIRSR016958-1"/>
    </source>
</evidence>
<dbReference type="AlphaFoldDB" id="A0A2I2GBY4"/>
<dbReference type="STRING" id="1392250.A0A2I2GBY4"/>
<proteinExistence type="inferred from homology"/>
<evidence type="ECO:0000256" key="4">
    <source>
        <dbReference type="ARBA" id="ARBA00022691"/>
    </source>
</evidence>
<keyword evidence="4 11" id="KW-0949">S-adenosyl-L-methionine</keyword>
<comment type="catalytic activity">
    <reaction evidence="8">
        <text>N-terminal L-seryl-L-prolyl-L-lysyl-[protein] + 3 S-adenosyl-L-methionine = N-terminal N,N,N-trimethyl-L-seryl-L-prolyl-L-lysyl-[protein] + 3 S-adenosyl-L-homocysteine + 3 H(+)</text>
        <dbReference type="Rhea" id="RHEA:54724"/>
        <dbReference type="Rhea" id="RHEA-COMP:13789"/>
        <dbReference type="Rhea" id="RHEA-COMP:13973"/>
        <dbReference type="ChEBI" id="CHEBI:15378"/>
        <dbReference type="ChEBI" id="CHEBI:57856"/>
        <dbReference type="ChEBI" id="CHEBI:59789"/>
        <dbReference type="ChEBI" id="CHEBI:138061"/>
        <dbReference type="ChEBI" id="CHEBI:138317"/>
        <dbReference type="EC" id="2.1.1.244"/>
    </reaction>
</comment>
<feature type="region of interest" description="Disordered" evidence="12">
    <location>
        <begin position="74"/>
        <end position="94"/>
    </location>
</feature>
<comment type="catalytic activity">
    <reaction evidence="9">
        <text>N-terminal L-prolyl-L-prolyl-L-lysyl-[protein] + 2 S-adenosyl-L-methionine = N-terminal N,N-dimethyl-L-prolyl-L-prolyl-L-lysyl-[protein] + 2 S-adenosyl-L-homocysteine + 2 H(+)</text>
        <dbReference type="Rhea" id="RHEA:54736"/>
        <dbReference type="Rhea" id="RHEA-COMP:13787"/>
        <dbReference type="Rhea" id="RHEA-COMP:13974"/>
        <dbReference type="ChEBI" id="CHEBI:15378"/>
        <dbReference type="ChEBI" id="CHEBI:57856"/>
        <dbReference type="ChEBI" id="CHEBI:59789"/>
        <dbReference type="ChEBI" id="CHEBI:138059"/>
        <dbReference type="ChEBI" id="CHEBI:138318"/>
        <dbReference type="EC" id="2.1.1.244"/>
    </reaction>
</comment>
<dbReference type="RefSeq" id="XP_024705694.1">
    <property type="nucleotide sequence ID" value="XM_024848969.1"/>
</dbReference>
<evidence type="ECO:0000256" key="6">
    <source>
        <dbReference type="ARBA" id="ARBA00039449"/>
    </source>
</evidence>
<keyword evidence="14" id="KW-1185">Reference proteome</keyword>
<evidence type="ECO:0000256" key="10">
    <source>
        <dbReference type="ARBA" id="ARBA00048167"/>
    </source>
</evidence>
<dbReference type="OrthoDB" id="1298661at2759"/>
<dbReference type="InterPro" id="IPR008576">
    <property type="entry name" value="MeTrfase_NTM1"/>
</dbReference>
<dbReference type="GO" id="GO:0032259">
    <property type="term" value="P:methylation"/>
    <property type="evidence" value="ECO:0007669"/>
    <property type="project" value="UniProtKB-KW"/>
</dbReference>
<dbReference type="GeneID" id="36556668"/>
<feature type="compositionally biased region" description="Low complexity" evidence="12">
    <location>
        <begin position="74"/>
        <end position="85"/>
    </location>
</feature>
<dbReference type="EC" id="2.1.1.244" evidence="5"/>
<dbReference type="PIRSF" id="PIRSF016958">
    <property type="entry name" value="DUF858_MeTrfase_lik"/>
    <property type="match status" value="1"/>
</dbReference>
<evidence type="ECO:0000256" key="9">
    <source>
        <dbReference type="ARBA" id="ARBA00047885"/>
    </source>
</evidence>
<evidence type="ECO:0000256" key="1">
    <source>
        <dbReference type="ARBA" id="ARBA00009059"/>
    </source>
</evidence>
<name>A0A2I2GBY4_9EURO</name>
<accession>A0A2I2GBY4</accession>
<gene>
    <name evidence="13" type="ORF">P170DRAFT_435583</name>
</gene>
<evidence type="ECO:0000256" key="12">
    <source>
        <dbReference type="SAM" id="MobiDB-lite"/>
    </source>
</evidence>
<dbReference type="GO" id="GO:0005737">
    <property type="term" value="C:cytoplasm"/>
    <property type="evidence" value="ECO:0007669"/>
    <property type="project" value="TreeGrafter"/>
</dbReference>
<keyword evidence="3" id="KW-0808">Transferase</keyword>
<dbReference type="VEuPathDB" id="FungiDB:P170DRAFT_435583"/>
<protein>
    <recommendedName>
        <fullName evidence="6">Alpha N-terminal protein methyltransferase 1</fullName>
        <ecNumber evidence="5">2.1.1.244</ecNumber>
    </recommendedName>
    <alternativeName>
        <fullName evidence="7">X-Pro-Lys N-terminal protein methyltransferase 1</fullName>
    </alternativeName>
</protein>
<evidence type="ECO:0000256" key="8">
    <source>
        <dbReference type="ARBA" id="ARBA00047306"/>
    </source>
</evidence>
<dbReference type="Proteomes" id="UP000234275">
    <property type="component" value="Unassembled WGS sequence"/>
</dbReference>
<organism evidence="13 14">
    <name type="scientific">Aspergillus steynii IBT 23096</name>
    <dbReference type="NCBI Taxonomy" id="1392250"/>
    <lineage>
        <taxon>Eukaryota</taxon>
        <taxon>Fungi</taxon>
        <taxon>Dikarya</taxon>
        <taxon>Ascomycota</taxon>
        <taxon>Pezizomycotina</taxon>
        <taxon>Eurotiomycetes</taxon>
        <taxon>Eurotiomycetidae</taxon>
        <taxon>Eurotiales</taxon>
        <taxon>Aspergillaceae</taxon>
        <taxon>Aspergillus</taxon>
        <taxon>Aspergillus subgen. Circumdati</taxon>
    </lineage>
</organism>
<dbReference type="SMR" id="A0A2I2GBY4"/>
<evidence type="ECO:0000313" key="13">
    <source>
        <dbReference type="EMBL" id="PLB50392.1"/>
    </source>
</evidence>
<keyword evidence="2" id="KW-0489">Methyltransferase</keyword>